<name>A0A6A6DGP7_9PEZI</name>
<keyword evidence="1" id="KW-1133">Transmembrane helix</keyword>
<proteinExistence type="predicted"/>
<keyword evidence="1" id="KW-0472">Membrane</keyword>
<keyword evidence="3" id="KW-1185">Reference proteome</keyword>
<organism evidence="2 3">
    <name type="scientific">Zopfia rhizophila CBS 207.26</name>
    <dbReference type="NCBI Taxonomy" id="1314779"/>
    <lineage>
        <taxon>Eukaryota</taxon>
        <taxon>Fungi</taxon>
        <taxon>Dikarya</taxon>
        <taxon>Ascomycota</taxon>
        <taxon>Pezizomycotina</taxon>
        <taxon>Dothideomycetes</taxon>
        <taxon>Dothideomycetes incertae sedis</taxon>
        <taxon>Zopfiaceae</taxon>
        <taxon>Zopfia</taxon>
    </lineage>
</organism>
<evidence type="ECO:0000313" key="2">
    <source>
        <dbReference type="EMBL" id="KAF2178681.1"/>
    </source>
</evidence>
<feature type="transmembrane region" description="Helical" evidence="1">
    <location>
        <begin position="58"/>
        <end position="84"/>
    </location>
</feature>
<dbReference type="OrthoDB" id="4488294at2759"/>
<protein>
    <submittedName>
        <fullName evidence="2">Uncharacterized protein</fullName>
    </submittedName>
</protein>
<dbReference type="SUPFAM" id="SSF56672">
    <property type="entry name" value="DNA/RNA polymerases"/>
    <property type="match status" value="1"/>
</dbReference>
<dbReference type="InterPro" id="IPR043502">
    <property type="entry name" value="DNA/RNA_pol_sf"/>
</dbReference>
<evidence type="ECO:0000313" key="3">
    <source>
        <dbReference type="Proteomes" id="UP000800200"/>
    </source>
</evidence>
<dbReference type="Proteomes" id="UP000800200">
    <property type="component" value="Unassembled WGS sequence"/>
</dbReference>
<reference evidence="2" key="1">
    <citation type="journal article" date="2020" name="Stud. Mycol.">
        <title>101 Dothideomycetes genomes: a test case for predicting lifestyles and emergence of pathogens.</title>
        <authorList>
            <person name="Haridas S."/>
            <person name="Albert R."/>
            <person name="Binder M."/>
            <person name="Bloem J."/>
            <person name="Labutti K."/>
            <person name="Salamov A."/>
            <person name="Andreopoulos B."/>
            <person name="Baker S."/>
            <person name="Barry K."/>
            <person name="Bills G."/>
            <person name="Bluhm B."/>
            <person name="Cannon C."/>
            <person name="Castanera R."/>
            <person name="Culley D."/>
            <person name="Daum C."/>
            <person name="Ezra D."/>
            <person name="Gonzalez J."/>
            <person name="Henrissat B."/>
            <person name="Kuo A."/>
            <person name="Liang C."/>
            <person name="Lipzen A."/>
            <person name="Lutzoni F."/>
            <person name="Magnuson J."/>
            <person name="Mondo S."/>
            <person name="Nolan M."/>
            <person name="Ohm R."/>
            <person name="Pangilinan J."/>
            <person name="Park H.-J."/>
            <person name="Ramirez L."/>
            <person name="Alfaro M."/>
            <person name="Sun H."/>
            <person name="Tritt A."/>
            <person name="Yoshinaga Y."/>
            <person name="Zwiers L.-H."/>
            <person name="Turgeon B."/>
            <person name="Goodwin S."/>
            <person name="Spatafora J."/>
            <person name="Crous P."/>
            <person name="Grigoriev I."/>
        </authorList>
    </citation>
    <scope>NUCLEOTIDE SEQUENCE</scope>
    <source>
        <strain evidence="2">CBS 207.26</strain>
    </source>
</reference>
<keyword evidence="1" id="KW-0812">Transmembrane</keyword>
<gene>
    <name evidence="2" type="ORF">K469DRAFT_598778</name>
</gene>
<evidence type="ECO:0000256" key="1">
    <source>
        <dbReference type="SAM" id="Phobius"/>
    </source>
</evidence>
<feature type="non-terminal residue" evidence="2">
    <location>
        <position position="1"/>
    </location>
</feature>
<dbReference type="AlphaFoldDB" id="A0A6A6DGP7"/>
<dbReference type="Gene3D" id="3.10.10.10">
    <property type="entry name" value="HIV Type 1 Reverse Transcriptase, subunit A, domain 1"/>
    <property type="match status" value="1"/>
</dbReference>
<dbReference type="EMBL" id="ML994673">
    <property type="protein sequence ID" value="KAF2178681.1"/>
    <property type="molecule type" value="Genomic_DNA"/>
</dbReference>
<accession>A0A6A6DGP7</accession>
<sequence length="85" mass="10727">ILFIFKKNRKLRLYINYRHFNKAIVKNYYFILLILKLINKLKEAKYAAKNLILRYFYYFIYLSLYRLLFLSIYILYISFFIILLF</sequence>